<evidence type="ECO:0000256" key="1">
    <source>
        <dbReference type="SAM" id="MobiDB-lite"/>
    </source>
</evidence>
<sequence>MKRKMPGEPNTARTLIPTKMTKKTYVPESPVCCTDHIQMTTEGMSKPMRQWNVHAAEYFFPHIGKTTYCVPPHYFNHQNQLTPEQAAKRNLIPQPLTSSACSNLLSVSSASTSSLSAPSLSASSSSQSLSTMVPTDNKAETGESETCDTFFDRNTVQNNSEKQQRPGCFPDQERDESASADASGDRSHDAFTKLAAKAAASTVNTTLNKKRKGSAAKSSSKEASSAQNLSGQNNFPDPAKEKEKQKAPPLQSLKRKHSTEQLMNGESVSFPKDKENPETLTSKPGKKIQNTQQHAQPVMLTCPSQESMMRRDKAMTIVLDSLQTLGKELEEEDEGGKGLFIISGVNYDNYLNRIPAHVVRECEGGYLGETRTTRGVLDSLVLHEHVGLMLIQVKSVGGNTAEWQASDSEMVTALKSVVHKVKVKSDKLQEDLSRELLNQREGETTADSLKPFHVLALPFIPRRLYYKMLQDEPRVNDYYELKVLCKEDFENSETLAKTVRTSFDFIPSPGPSRVPRPSDLSPVPRSCLHEWWKRTFVHADPRLSQTKLKEIVGRICGIFSSFTVQPDTKCRAEVRTFGHAVSETAARYSSPWLTIPQYNVLQRQDRFVVLSGPPGSGKSLLLTLKAVNWLEKGGDHHVALVNLSPVASSTQPHVRVLQEAIKVRRASDSNGGTQGHLLRITFPLNKISLEDVQHEVSKSAAALLRTIREARTGASETGKATNSEGKHAVNKGCIVVGEESGASCTSESATNTDEVVQEADQLPATPSVGKVDAGDSQEMNNSDTHQRNLQESTYNHNAAEKVLFILNEVDPNDEKSVRLLQAVRKHSLASGVWWSTSEPPGSQEVWSLYEAEKLGHVTRRPPHVQHVLNKLERRDEWRDAYVSSSVESGLPTEGPPVICIEHAELLVKKVKRDCKSQSESVKDTIQAQTDSNAHQYVRKANPKEDISETLIFEDDEEEEDDNDDEEDIPVHRKEEEPIPTSRIQNGIIQTTQLHEHEHSGSHGHSAFWCEACAEEVADVISRLVTDSANPKLSPFFVESTKFLKDPSKNRFGTAIKPRDVLIVTNFPDAMNEVRHRATDNQIEHLMQSTLVRRIREVIPLKILTEESGRKIAFPKNCAVLTDARNVRGLERKVVVYVEEEQSGLKPTYTNRNGILAENAKNRYTGHHTGREEKTHETEITAERDQSWNAEQMTNTGETGSVRSISPSTWTNCSNTALLEEGSQDNLSLADSGYCGDFECDIVNTSFSSCEMSASSSDESTSEDQIHELSMEPALPSDYESGPFSLTTFSEDCERDSQNYQTADNNHETIDKGDNHRAHNRGQLQGAAVTRNTHSKSCEEDDECLLTLAGEDLKKAEEDLPSWLQDKKEVNKQRGLNSLKQHVHQEPRPVHNGNSVAASCDEEYEKTESAKSKTRTLDDVLSKLSDVNQRGLYAAAACCLAQLVVVTA</sequence>
<comment type="caution">
    <text evidence="2">The sequence shown here is derived from an EMBL/GenBank/DDBJ whole genome shotgun (WGS) entry which is preliminary data.</text>
</comment>
<feature type="compositionally biased region" description="Polar residues" evidence="1">
    <location>
        <begin position="278"/>
        <end position="295"/>
    </location>
</feature>
<dbReference type="SUPFAM" id="SSF52540">
    <property type="entry name" value="P-loop containing nucleoside triphosphate hydrolases"/>
    <property type="match status" value="1"/>
</dbReference>
<dbReference type="Proteomes" id="UP001374579">
    <property type="component" value="Unassembled WGS sequence"/>
</dbReference>
<dbReference type="InterPro" id="IPR027417">
    <property type="entry name" value="P-loop_NTPase"/>
</dbReference>
<feature type="compositionally biased region" description="Polar residues" evidence="1">
    <location>
        <begin position="743"/>
        <end position="754"/>
    </location>
</feature>
<dbReference type="EMBL" id="JBAMIC010000002">
    <property type="protein sequence ID" value="KAK7113234.1"/>
    <property type="molecule type" value="Genomic_DNA"/>
</dbReference>
<feature type="compositionally biased region" description="Low complexity" evidence="1">
    <location>
        <begin position="115"/>
        <end position="130"/>
    </location>
</feature>
<feature type="compositionally biased region" description="Basic and acidic residues" evidence="1">
    <location>
        <begin position="1304"/>
        <end position="1316"/>
    </location>
</feature>
<feature type="compositionally biased region" description="Basic and acidic residues" evidence="1">
    <location>
        <begin position="171"/>
        <end position="191"/>
    </location>
</feature>
<feature type="compositionally biased region" description="Low complexity" evidence="1">
    <location>
        <begin position="215"/>
        <end position="226"/>
    </location>
</feature>
<gene>
    <name evidence="2" type="ORF">V1264_012565</name>
</gene>
<proteinExistence type="predicted"/>
<feature type="region of interest" description="Disordered" evidence="1">
    <location>
        <begin position="743"/>
        <end position="783"/>
    </location>
</feature>
<name>A0AAN9BXD1_9CAEN</name>
<feature type="compositionally biased region" description="Polar residues" evidence="1">
    <location>
        <begin position="152"/>
        <end position="161"/>
    </location>
</feature>
<keyword evidence="3" id="KW-1185">Reference proteome</keyword>
<feature type="region of interest" description="Disordered" evidence="1">
    <location>
        <begin position="115"/>
        <end position="296"/>
    </location>
</feature>
<organism evidence="2 3">
    <name type="scientific">Littorina saxatilis</name>
    <dbReference type="NCBI Taxonomy" id="31220"/>
    <lineage>
        <taxon>Eukaryota</taxon>
        <taxon>Metazoa</taxon>
        <taxon>Spiralia</taxon>
        <taxon>Lophotrochozoa</taxon>
        <taxon>Mollusca</taxon>
        <taxon>Gastropoda</taxon>
        <taxon>Caenogastropoda</taxon>
        <taxon>Littorinimorpha</taxon>
        <taxon>Littorinoidea</taxon>
        <taxon>Littorinidae</taxon>
        <taxon>Littorina</taxon>
    </lineage>
</organism>
<feature type="compositionally biased region" description="Acidic residues" evidence="1">
    <location>
        <begin position="951"/>
        <end position="967"/>
    </location>
</feature>
<feature type="region of interest" description="Disordered" evidence="1">
    <location>
        <begin position="919"/>
        <end position="984"/>
    </location>
</feature>
<evidence type="ECO:0000313" key="2">
    <source>
        <dbReference type="EMBL" id="KAK7113234.1"/>
    </source>
</evidence>
<feature type="compositionally biased region" description="Polar residues" evidence="1">
    <location>
        <begin position="923"/>
        <end position="934"/>
    </location>
</feature>
<feature type="region of interest" description="Disordered" evidence="1">
    <location>
        <begin position="1304"/>
        <end position="1334"/>
    </location>
</feature>
<feature type="compositionally biased region" description="Low complexity" evidence="1">
    <location>
        <begin position="192"/>
        <end position="206"/>
    </location>
</feature>
<protein>
    <submittedName>
        <fullName evidence="2">Uncharacterized protein</fullName>
    </submittedName>
</protein>
<evidence type="ECO:0000313" key="3">
    <source>
        <dbReference type="Proteomes" id="UP001374579"/>
    </source>
</evidence>
<reference evidence="2 3" key="1">
    <citation type="submission" date="2024-02" db="EMBL/GenBank/DDBJ databases">
        <title>Chromosome-scale genome assembly of the rough periwinkle Littorina saxatilis.</title>
        <authorList>
            <person name="De Jode A."/>
            <person name="Faria R."/>
            <person name="Formenti G."/>
            <person name="Sims Y."/>
            <person name="Smith T.P."/>
            <person name="Tracey A."/>
            <person name="Wood J.M.D."/>
            <person name="Zagrodzka Z.B."/>
            <person name="Johannesson K."/>
            <person name="Butlin R.K."/>
            <person name="Leder E.H."/>
        </authorList>
    </citation>
    <scope>NUCLEOTIDE SEQUENCE [LARGE SCALE GENOMIC DNA]</scope>
    <source>
        <strain evidence="2">Snail1</strain>
        <tissue evidence="2">Muscle</tissue>
    </source>
</reference>
<accession>A0AAN9BXD1</accession>